<reference evidence="5" key="1">
    <citation type="submission" date="2021-01" db="EMBL/GenBank/DDBJ databases">
        <title>Genomic Encyclopedia of Type Strains, Phase IV (KMG-IV): sequencing the most valuable type-strain genomes for metagenomic binning, comparative biology and taxonomic classification.</title>
        <authorList>
            <person name="Goeker M."/>
        </authorList>
    </citation>
    <scope>NUCLEOTIDE SEQUENCE</scope>
    <source>
        <strain evidence="5">DSM 21943</strain>
    </source>
</reference>
<evidence type="ECO:0000259" key="2">
    <source>
        <dbReference type="Pfam" id="PF01523"/>
    </source>
</evidence>
<feature type="domain" description="Metalloprotease TldD/E central" evidence="4">
    <location>
        <begin position="114"/>
        <end position="216"/>
    </location>
</feature>
<evidence type="ECO:0000256" key="1">
    <source>
        <dbReference type="ARBA" id="ARBA00005836"/>
    </source>
</evidence>
<protein>
    <submittedName>
        <fullName evidence="5">PmbA protein</fullName>
    </submittedName>
</protein>
<comment type="caution">
    <text evidence="5">The sequence shown here is derived from an EMBL/GenBank/DDBJ whole genome shotgun (WGS) entry which is preliminary data.</text>
</comment>
<dbReference type="InterPro" id="IPR036059">
    <property type="entry name" value="TldD/PmbA_sf"/>
</dbReference>
<evidence type="ECO:0000313" key="6">
    <source>
        <dbReference type="Proteomes" id="UP001179280"/>
    </source>
</evidence>
<dbReference type="Pfam" id="PF19290">
    <property type="entry name" value="PmbA_TldD_2nd"/>
    <property type="match status" value="1"/>
</dbReference>
<dbReference type="Proteomes" id="UP001179280">
    <property type="component" value="Unassembled WGS sequence"/>
</dbReference>
<dbReference type="InterPro" id="IPR002510">
    <property type="entry name" value="Metalloprtase-TldD/E_N"/>
</dbReference>
<name>A0ABS2SSY0_9BACI</name>
<dbReference type="EMBL" id="JAFBCV010000001">
    <property type="protein sequence ID" value="MBM7837387.1"/>
    <property type="molecule type" value="Genomic_DNA"/>
</dbReference>
<dbReference type="SUPFAM" id="SSF111283">
    <property type="entry name" value="Putative modulator of DNA gyrase, PmbA/TldD"/>
    <property type="match status" value="1"/>
</dbReference>
<evidence type="ECO:0000259" key="4">
    <source>
        <dbReference type="Pfam" id="PF19290"/>
    </source>
</evidence>
<dbReference type="InterPro" id="IPR035068">
    <property type="entry name" value="TldD/PmbA_N"/>
</dbReference>
<dbReference type="InterPro" id="IPR047657">
    <property type="entry name" value="PmbA"/>
</dbReference>
<dbReference type="RefSeq" id="WP_204464296.1">
    <property type="nucleotide sequence ID" value="NZ_JAFBCV010000001.1"/>
</dbReference>
<dbReference type="Pfam" id="PF01523">
    <property type="entry name" value="PmbA_TldD_1st"/>
    <property type="match status" value="1"/>
</dbReference>
<feature type="domain" description="Metalloprotease TldD/E C-terminal" evidence="3">
    <location>
        <begin position="226"/>
        <end position="449"/>
    </location>
</feature>
<keyword evidence="6" id="KW-1185">Reference proteome</keyword>
<comment type="similarity">
    <text evidence="1">Belongs to the peptidase U62 family.</text>
</comment>
<organism evidence="5 6">
    <name type="scientific">Shouchella xiaoxiensis</name>
    <dbReference type="NCBI Taxonomy" id="766895"/>
    <lineage>
        <taxon>Bacteria</taxon>
        <taxon>Bacillati</taxon>
        <taxon>Bacillota</taxon>
        <taxon>Bacilli</taxon>
        <taxon>Bacillales</taxon>
        <taxon>Bacillaceae</taxon>
        <taxon>Shouchella</taxon>
    </lineage>
</organism>
<dbReference type="Gene3D" id="3.30.2290.10">
    <property type="entry name" value="PmbA/TldD superfamily"/>
    <property type="match status" value="1"/>
</dbReference>
<evidence type="ECO:0000259" key="3">
    <source>
        <dbReference type="Pfam" id="PF19289"/>
    </source>
</evidence>
<accession>A0ABS2SSY0</accession>
<sequence length="450" mass="48929">MKLIEFKNKLFEEGKQAGFSEMEVYYQSTESFSANIFQGEVDGYTLANEGGLSFRGLINGVLGYAYTEKIDATQIHFLISEATENAMLRDADKPEQLFAGSAHYEEVAFYSETLNNVSAEAKIKLLKETEAYALSQSDQVTSVNHCGLLSKTVETYLANTTGLDKSEKRNITYVVLSVVVASGEDFKSAMKFWITDDFSTFQPKQMAQETVEEALSYIGATSIKSKHYPILLRNTAAASLLHVYASGFSADNVQNGRSLLKGQLEKRIASSSLTLIDNPHMNAGLSSQTFDHEGVATQPLHVIKNGTLKSYLYNQQTAEKDGVQSTGHGFKTSYKDTVSVAPSNMYIQPSDTTLDSMVASLDEGIMVTSLQGLHSGADSVSGDFSLAANGYYIKDGKIDRPVDQITIAGNFFELLQQVEAIGDDLQFSPVGHSFIGSPSLQVPALSVGGI</sequence>
<dbReference type="InterPro" id="IPR045570">
    <property type="entry name" value="Metalloprtase-TldD/E_cen_dom"/>
</dbReference>
<dbReference type="Pfam" id="PF19289">
    <property type="entry name" value="PmbA_TldD_3rd"/>
    <property type="match status" value="1"/>
</dbReference>
<feature type="domain" description="Metalloprotease TldD/E N-terminal" evidence="2">
    <location>
        <begin position="23"/>
        <end position="86"/>
    </location>
</feature>
<gene>
    <name evidence="5" type="ORF">JOC54_000618</name>
</gene>
<proteinExistence type="inferred from homology"/>
<dbReference type="PANTHER" id="PTHR43421:SF1">
    <property type="entry name" value="METALLOPROTEASE PMBA"/>
    <property type="match status" value="1"/>
</dbReference>
<evidence type="ECO:0000313" key="5">
    <source>
        <dbReference type="EMBL" id="MBM7837387.1"/>
    </source>
</evidence>
<dbReference type="InterPro" id="IPR045569">
    <property type="entry name" value="Metalloprtase-TldD/E_C"/>
</dbReference>
<dbReference type="PANTHER" id="PTHR43421">
    <property type="entry name" value="METALLOPROTEASE PMBA"/>
    <property type="match status" value="1"/>
</dbReference>